<keyword evidence="6" id="KW-1185">Reference proteome</keyword>
<dbReference type="Gene3D" id="2.30.30.140">
    <property type="match status" value="1"/>
</dbReference>
<keyword evidence="1" id="KW-0175">Coiled coil</keyword>
<dbReference type="FunFam" id="2.30.30.140:FF:000018">
    <property type="entry name" value="Serine/threonine-protein kinase 31"/>
    <property type="match status" value="1"/>
</dbReference>
<dbReference type="SUPFAM" id="SSF63748">
    <property type="entry name" value="Tudor/PWWP/MBT"/>
    <property type="match status" value="1"/>
</dbReference>
<dbReference type="Gene3D" id="2.40.50.90">
    <property type="match status" value="1"/>
</dbReference>
<accession>A0A2T7Q0H4</accession>
<feature type="region of interest" description="Disordered" evidence="2">
    <location>
        <begin position="325"/>
        <end position="345"/>
    </location>
</feature>
<evidence type="ECO:0000259" key="4">
    <source>
        <dbReference type="PROSITE" id="PS50304"/>
    </source>
</evidence>
<proteinExistence type="predicted"/>
<dbReference type="PANTHER" id="PTHR22948:SF73">
    <property type="entry name" value="SERINE_THREONINE-PROTEIN KINASE 31"/>
    <property type="match status" value="1"/>
</dbReference>
<dbReference type="SUPFAM" id="SSF56112">
    <property type="entry name" value="Protein kinase-like (PK-like)"/>
    <property type="match status" value="1"/>
</dbReference>
<feature type="compositionally biased region" description="Basic and acidic residues" evidence="2">
    <location>
        <begin position="1229"/>
        <end position="1239"/>
    </location>
</feature>
<dbReference type="InterPro" id="IPR011009">
    <property type="entry name" value="Kinase-like_dom_sf"/>
</dbReference>
<evidence type="ECO:0000313" key="6">
    <source>
        <dbReference type="Proteomes" id="UP000245119"/>
    </source>
</evidence>
<dbReference type="OrthoDB" id="10023235at2759"/>
<dbReference type="GO" id="GO:0004672">
    <property type="term" value="F:protein kinase activity"/>
    <property type="evidence" value="ECO:0007669"/>
    <property type="project" value="InterPro"/>
</dbReference>
<dbReference type="SMART" id="SM00220">
    <property type="entry name" value="S_TKc"/>
    <property type="match status" value="1"/>
</dbReference>
<evidence type="ECO:0000313" key="5">
    <source>
        <dbReference type="EMBL" id="PVD39150.1"/>
    </source>
</evidence>
<dbReference type="CDD" id="cd20430">
    <property type="entry name" value="Tudor_TDRD8"/>
    <property type="match status" value="1"/>
</dbReference>
<dbReference type="InterPro" id="IPR002999">
    <property type="entry name" value="Tudor"/>
</dbReference>
<dbReference type="EMBL" id="PZQS01000001">
    <property type="protein sequence ID" value="PVD39150.1"/>
    <property type="molecule type" value="Genomic_DNA"/>
</dbReference>
<evidence type="ECO:0000256" key="2">
    <source>
        <dbReference type="SAM" id="MobiDB-lite"/>
    </source>
</evidence>
<evidence type="ECO:0000256" key="1">
    <source>
        <dbReference type="SAM" id="Coils"/>
    </source>
</evidence>
<dbReference type="Pfam" id="PF00069">
    <property type="entry name" value="Pkinase"/>
    <property type="match status" value="1"/>
</dbReference>
<feature type="domain" description="Protein kinase" evidence="3">
    <location>
        <begin position="770"/>
        <end position="1011"/>
    </location>
</feature>
<evidence type="ECO:0000259" key="3">
    <source>
        <dbReference type="PROSITE" id="PS50011"/>
    </source>
</evidence>
<dbReference type="InterPro" id="IPR050621">
    <property type="entry name" value="Tudor_domain_containing"/>
</dbReference>
<comment type="caution">
    <text evidence="5">The sequence shown here is derived from an EMBL/GenBank/DDBJ whole genome shotgun (WGS) entry which is preliminary data.</text>
</comment>
<reference evidence="5 6" key="1">
    <citation type="submission" date="2018-04" db="EMBL/GenBank/DDBJ databases">
        <title>The genome of golden apple snail Pomacea canaliculata provides insight into stress tolerance and invasive adaptation.</title>
        <authorList>
            <person name="Liu C."/>
            <person name="Liu B."/>
            <person name="Ren Y."/>
            <person name="Zhang Y."/>
            <person name="Wang H."/>
            <person name="Li S."/>
            <person name="Jiang F."/>
            <person name="Yin L."/>
            <person name="Zhang G."/>
            <person name="Qian W."/>
            <person name="Fan W."/>
        </authorList>
    </citation>
    <scope>NUCLEOTIDE SEQUENCE [LARGE SCALE GENOMIC DNA]</scope>
    <source>
        <strain evidence="5">SZHN2017</strain>
        <tissue evidence="5">Muscle</tissue>
    </source>
</reference>
<dbReference type="Proteomes" id="UP000245119">
    <property type="component" value="Linkage Group LG1"/>
</dbReference>
<dbReference type="InterPro" id="IPR047383">
    <property type="entry name" value="Tudor_TDRD8"/>
</dbReference>
<organism evidence="5 6">
    <name type="scientific">Pomacea canaliculata</name>
    <name type="common">Golden apple snail</name>
    <dbReference type="NCBI Taxonomy" id="400727"/>
    <lineage>
        <taxon>Eukaryota</taxon>
        <taxon>Metazoa</taxon>
        <taxon>Spiralia</taxon>
        <taxon>Lophotrochozoa</taxon>
        <taxon>Mollusca</taxon>
        <taxon>Gastropoda</taxon>
        <taxon>Caenogastropoda</taxon>
        <taxon>Architaenioglossa</taxon>
        <taxon>Ampullarioidea</taxon>
        <taxon>Ampullariidae</taxon>
        <taxon>Pomacea</taxon>
    </lineage>
</organism>
<dbReference type="PANTHER" id="PTHR22948">
    <property type="entry name" value="TUDOR DOMAIN CONTAINING PROTEIN"/>
    <property type="match status" value="1"/>
</dbReference>
<dbReference type="SMART" id="SM00333">
    <property type="entry name" value="TUDOR"/>
    <property type="match status" value="1"/>
</dbReference>
<dbReference type="InterPro" id="IPR035437">
    <property type="entry name" value="SNase_OB-fold_sf"/>
</dbReference>
<name>A0A2T7Q0H4_POMCA</name>
<dbReference type="AlphaFoldDB" id="A0A2T7Q0H4"/>
<dbReference type="Pfam" id="PF00567">
    <property type="entry name" value="TUDOR"/>
    <property type="match status" value="1"/>
</dbReference>
<feature type="domain" description="Tudor" evidence="4">
    <location>
        <begin position="126"/>
        <end position="185"/>
    </location>
</feature>
<dbReference type="Gene3D" id="1.10.510.10">
    <property type="entry name" value="Transferase(Phosphotransferase) domain 1"/>
    <property type="match status" value="1"/>
</dbReference>
<sequence length="1268" mass="139911">MCEEDAEKAINECNGILLDGTPLLCKRMVEKRPNKPSGGGVAGAPAGIKDNLANKFQRGPDIVPAIELASSSSPGPPELEHAMITHVETPTLLWAQVLNDSKVEEQSQITVRLAEVCPTACAVQGSIDMNKIYGCKFSEDGLWYRCQVKSKHNSDKMKVQYIDFGNCEEVNPKDLVELPDDLTTPKPCAIKIVLHNIRYNIAKEKEAIAYVREQTENQYIDIQSRFRLPDGSGHFVDVYVNGLHLNQDLVDKDFAVQKMLNKAMLPRGGGDASTRPPFPSGESVGAGVLGSLPTNSGFGGPGIGPLGSGSRQVVGEPGKIRVTIGGGPGISSSFSDQPFLKPDQSISDIKQDLKVKARNLEKITKERDIACAELNSLKGKIKNMQSEFSRLQASNITALIHRAADMAEKVRKIRSQFSHDQPSPVEEAIKLACSTDKLQDSSIPSLSAVMTTLKNYRAQQSEICQLTDAKPSQEMLESRNVTRKLLYKQLTSCIQEMEQMPITERVQSISQTLDKLNCQYDAYFSMSIQETPDLPSLLAQYDNFKTQRKEDFRNARLQTDQQEAIVGTALQNIREQMSVTSDGHRDASDLDLSCQLRQYCQCLQHEVTVTNIEGSQDASFIASLVQTVYRELKSEVLCANNFLRMHSEFSALHSSIEGWLDNTPTMDKLMACRQTLKVLRSKLRHRLADKHDAEENDDKQLHEIEKDVISIQREIHESLIAEDKEMSELAKLVDSHFPELLLQHPDCGIDIYLTYNGLIKPSHEVDHFDLKPVPAANGGLFYSMFAGNCVIIMECLLSDGHHMGREEFLAQLTTYNSISHPALLHPVTVFFDKNNRHAYLQFEKDGDILANYVEHARLTKMDVYQVVKSVVEGLKMLHEKKVLHGEVHPHNIILRPDGTAGLLPPDLSCCPLDRAKNKYAAPNGIEFIDPAVQSLPANSEPNGSVDIFSVGVLTLWLCCPTTRVRCKPDGSIDVSQLSLDQWASGLVKTLTAHVPQLRPSAEMLLQTNYFLQPPYHNDQLVSIPSSSACMLPPAHSQAAIGHTSVITPPDLQRPPPPLPSQVLHHVASTRSTFSREASPSFCHDHKNASLPPCTIPDAFASSDSSCSQIPPLSFPAMSNHRQFPPPLPGSGRIISDIFMPGSQGLCEGHTAGGFKDTSFQNPDRWNEPEQGGWGDNCYQERASPSLDHGDLEVAGITDATQGHFEIGTFSLEDICDAPGGGEAIKGRKITRESSDERNQPIENGADSVVDEEQDEWNSLAETIESESA</sequence>
<protein>
    <recommendedName>
        <fullName evidence="7">Protein kinase domain-containing protein</fullName>
    </recommendedName>
</protein>
<feature type="coiled-coil region" evidence="1">
    <location>
        <begin position="346"/>
        <end position="394"/>
    </location>
</feature>
<dbReference type="InterPro" id="IPR000719">
    <property type="entry name" value="Prot_kinase_dom"/>
</dbReference>
<dbReference type="GO" id="GO:0005524">
    <property type="term" value="F:ATP binding"/>
    <property type="evidence" value="ECO:0007669"/>
    <property type="project" value="InterPro"/>
</dbReference>
<feature type="region of interest" description="Disordered" evidence="2">
    <location>
        <begin position="1226"/>
        <end position="1268"/>
    </location>
</feature>
<gene>
    <name evidence="5" type="ORF">C0Q70_01778</name>
</gene>
<evidence type="ECO:0008006" key="7">
    <source>
        <dbReference type="Google" id="ProtNLM"/>
    </source>
</evidence>
<dbReference type="PROSITE" id="PS50304">
    <property type="entry name" value="TUDOR"/>
    <property type="match status" value="1"/>
</dbReference>
<dbReference type="PROSITE" id="PS50011">
    <property type="entry name" value="PROTEIN_KINASE_DOM"/>
    <property type="match status" value="1"/>
</dbReference>
<dbReference type="STRING" id="400727.A0A2T7Q0H4"/>